<organism evidence="1 2">
    <name type="scientific">Gigaspora rosea</name>
    <dbReference type="NCBI Taxonomy" id="44941"/>
    <lineage>
        <taxon>Eukaryota</taxon>
        <taxon>Fungi</taxon>
        <taxon>Fungi incertae sedis</taxon>
        <taxon>Mucoromycota</taxon>
        <taxon>Glomeromycotina</taxon>
        <taxon>Glomeromycetes</taxon>
        <taxon>Diversisporales</taxon>
        <taxon>Gigasporaceae</taxon>
        <taxon>Gigaspora</taxon>
    </lineage>
</organism>
<comment type="caution">
    <text evidence="1">The sequence shown here is derived from an EMBL/GenBank/DDBJ whole genome shotgun (WGS) entry which is preliminary data.</text>
</comment>
<dbReference type="Proteomes" id="UP000266673">
    <property type="component" value="Unassembled WGS sequence"/>
</dbReference>
<accession>A0A397VT15</accession>
<evidence type="ECO:0008006" key="3">
    <source>
        <dbReference type="Google" id="ProtNLM"/>
    </source>
</evidence>
<evidence type="ECO:0000313" key="1">
    <source>
        <dbReference type="EMBL" id="RIB25725.1"/>
    </source>
</evidence>
<proteinExistence type="predicted"/>
<gene>
    <name evidence="1" type="ORF">C2G38_2165246</name>
</gene>
<sequence>MFRQSFDVSSGFRRFARVSTFRQGFDVSPRFRRFVKRYATTADSFIFSLKNGNLNQSILSRVKDTSIAINYGSISQGPWFSGNDLGMGNISDPKKWHCKKYAYDKPIRTSDGWFSIDEYEVFQVCKNI</sequence>
<dbReference type="OrthoDB" id="2381598at2759"/>
<dbReference type="AlphaFoldDB" id="A0A397VT15"/>
<dbReference type="EMBL" id="QKWP01000164">
    <property type="protein sequence ID" value="RIB25725.1"/>
    <property type="molecule type" value="Genomic_DNA"/>
</dbReference>
<protein>
    <recommendedName>
        <fullName evidence="3">TLDc domain-containing protein</fullName>
    </recommendedName>
</protein>
<name>A0A397VT15_9GLOM</name>
<keyword evidence="2" id="KW-1185">Reference proteome</keyword>
<evidence type="ECO:0000313" key="2">
    <source>
        <dbReference type="Proteomes" id="UP000266673"/>
    </source>
</evidence>
<reference evidence="1 2" key="1">
    <citation type="submission" date="2018-06" db="EMBL/GenBank/DDBJ databases">
        <title>Comparative genomics reveals the genomic features of Rhizophagus irregularis, R. cerebriforme, R. diaphanum and Gigaspora rosea, and their symbiotic lifestyle signature.</title>
        <authorList>
            <person name="Morin E."/>
            <person name="San Clemente H."/>
            <person name="Chen E.C.H."/>
            <person name="De La Providencia I."/>
            <person name="Hainaut M."/>
            <person name="Kuo A."/>
            <person name="Kohler A."/>
            <person name="Murat C."/>
            <person name="Tang N."/>
            <person name="Roy S."/>
            <person name="Loubradou J."/>
            <person name="Henrissat B."/>
            <person name="Grigoriev I.V."/>
            <person name="Corradi N."/>
            <person name="Roux C."/>
            <person name="Martin F.M."/>
        </authorList>
    </citation>
    <scope>NUCLEOTIDE SEQUENCE [LARGE SCALE GENOMIC DNA]</scope>
    <source>
        <strain evidence="1 2">DAOM 194757</strain>
    </source>
</reference>